<sequence length="248" mass="28120">MEPLTPNSTERTLSPIHGPTAIELEAQKTRQFINEFKKPLDDLTTTFSALHAQTMQVATSGGDVTGNQKLSDLLQQMDAQDHKHKAGLIEIQSEWFSCQILDELLEKKIVEEMRKQVEQEVASQIDELVKEQVEECLKTHIPKDLQDEVAVSKRELEALNLRLHNSESRRANAKLQIDKPGEPLATMFMPNGNVSGRFPKDLTSLFNLDAENTNALMVDYGIPEPSESRDNNLNRFMQFCGVRYQLVE</sequence>
<accession>A0A0C3BUK8</accession>
<reference evidence="2 3" key="1">
    <citation type="submission" date="2014-04" db="EMBL/GenBank/DDBJ databases">
        <authorList>
            <consortium name="DOE Joint Genome Institute"/>
            <person name="Kuo A."/>
            <person name="Gay G."/>
            <person name="Dore J."/>
            <person name="Kohler A."/>
            <person name="Nagy L.G."/>
            <person name="Floudas D."/>
            <person name="Copeland A."/>
            <person name="Barry K.W."/>
            <person name="Cichocki N."/>
            <person name="Veneault-Fourrey C."/>
            <person name="LaButti K."/>
            <person name="Lindquist E.A."/>
            <person name="Lipzen A."/>
            <person name="Lundell T."/>
            <person name="Morin E."/>
            <person name="Murat C."/>
            <person name="Sun H."/>
            <person name="Tunlid A."/>
            <person name="Henrissat B."/>
            <person name="Grigoriev I.V."/>
            <person name="Hibbett D.S."/>
            <person name="Martin F."/>
            <person name="Nordberg H.P."/>
            <person name="Cantor M.N."/>
            <person name="Hua S.X."/>
        </authorList>
    </citation>
    <scope>NUCLEOTIDE SEQUENCE [LARGE SCALE GENOMIC DNA]</scope>
    <source>
        <strain evidence="3">h7</strain>
    </source>
</reference>
<dbReference type="Proteomes" id="UP000053424">
    <property type="component" value="Unassembled WGS sequence"/>
</dbReference>
<evidence type="ECO:0000313" key="2">
    <source>
        <dbReference type="EMBL" id="KIM40360.1"/>
    </source>
</evidence>
<dbReference type="AlphaFoldDB" id="A0A0C3BUK8"/>
<keyword evidence="1" id="KW-0175">Coiled coil</keyword>
<dbReference type="OrthoDB" id="3235759at2759"/>
<dbReference type="HOGENOM" id="CLU_050078_0_0_1"/>
<name>A0A0C3BUK8_HEBCY</name>
<dbReference type="EMBL" id="KN831783">
    <property type="protein sequence ID" value="KIM40360.1"/>
    <property type="molecule type" value="Genomic_DNA"/>
</dbReference>
<feature type="coiled-coil region" evidence="1">
    <location>
        <begin position="107"/>
        <end position="176"/>
    </location>
</feature>
<gene>
    <name evidence="2" type="ORF">M413DRAFT_28841</name>
</gene>
<reference evidence="3" key="2">
    <citation type="submission" date="2015-01" db="EMBL/GenBank/DDBJ databases">
        <title>Evolutionary Origins and Diversification of the Mycorrhizal Mutualists.</title>
        <authorList>
            <consortium name="DOE Joint Genome Institute"/>
            <consortium name="Mycorrhizal Genomics Consortium"/>
            <person name="Kohler A."/>
            <person name="Kuo A."/>
            <person name="Nagy L.G."/>
            <person name="Floudas D."/>
            <person name="Copeland A."/>
            <person name="Barry K.W."/>
            <person name="Cichocki N."/>
            <person name="Veneault-Fourrey C."/>
            <person name="LaButti K."/>
            <person name="Lindquist E.A."/>
            <person name="Lipzen A."/>
            <person name="Lundell T."/>
            <person name="Morin E."/>
            <person name="Murat C."/>
            <person name="Riley R."/>
            <person name="Ohm R."/>
            <person name="Sun H."/>
            <person name="Tunlid A."/>
            <person name="Henrissat B."/>
            <person name="Grigoriev I.V."/>
            <person name="Hibbett D.S."/>
            <person name="Martin F."/>
        </authorList>
    </citation>
    <scope>NUCLEOTIDE SEQUENCE [LARGE SCALE GENOMIC DNA]</scope>
    <source>
        <strain evidence="3">h7</strain>
    </source>
</reference>
<protein>
    <submittedName>
        <fullName evidence="2">Uncharacterized protein</fullName>
    </submittedName>
</protein>
<proteinExistence type="predicted"/>
<evidence type="ECO:0000256" key="1">
    <source>
        <dbReference type="SAM" id="Coils"/>
    </source>
</evidence>
<evidence type="ECO:0000313" key="3">
    <source>
        <dbReference type="Proteomes" id="UP000053424"/>
    </source>
</evidence>
<keyword evidence="3" id="KW-1185">Reference proteome</keyword>
<organism evidence="2 3">
    <name type="scientific">Hebeloma cylindrosporum</name>
    <dbReference type="NCBI Taxonomy" id="76867"/>
    <lineage>
        <taxon>Eukaryota</taxon>
        <taxon>Fungi</taxon>
        <taxon>Dikarya</taxon>
        <taxon>Basidiomycota</taxon>
        <taxon>Agaricomycotina</taxon>
        <taxon>Agaricomycetes</taxon>
        <taxon>Agaricomycetidae</taxon>
        <taxon>Agaricales</taxon>
        <taxon>Agaricineae</taxon>
        <taxon>Hymenogastraceae</taxon>
        <taxon>Hebeloma</taxon>
    </lineage>
</organism>